<organism evidence="2 3">
    <name type="scientific">Allobacillus salarius</name>
    <dbReference type="NCBI Taxonomy" id="1955272"/>
    <lineage>
        <taxon>Bacteria</taxon>
        <taxon>Bacillati</taxon>
        <taxon>Bacillota</taxon>
        <taxon>Bacilli</taxon>
        <taxon>Bacillales</taxon>
        <taxon>Bacillaceae</taxon>
        <taxon>Allobacillus</taxon>
    </lineage>
</organism>
<name>A0A556P6E4_9BACI</name>
<gene>
    <name evidence="2" type="ORF">FPQ13_12715</name>
</gene>
<dbReference type="OrthoDB" id="2967280at2"/>
<dbReference type="EMBL" id="VMHE01000045">
    <property type="protein sequence ID" value="TSJ59968.1"/>
    <property type="molecule type" value="Genomic_DNA"/>
</dbReference>
<accession>A0A556P6E4</accession>
<keyword evidence="1" id="KW-0472">Membrane</keyword>
<keyword evidence="3" id="KW-1185">Reference proteome</keyword>
<feature type="transmembrane region" description="Helical" evidence="1">
    <location>
        <begin position="16"/>
        <end position="36"/>
    </location>
</feature>
<evidence type="ECO:0000313" key="3">
    <source>
        <dbReference type="Proteomes" id="UP000316425"/>
    </source>
</evidence>
<protein>
    <submittedName>
        <fullName evidence="2">Uncharacterized protein</fullName>
    </submittedName>
</protein>
<dbReference type="Proteomes" id="UP000316425">
    <property type="component" value="Unassembled WGS sequence"/>
</dbReference>
<dbReference type="RefSeq" id="WP_144089699.1">
    <property type="nucleotide sequence ID" value="NZ_VMHE01000045.1"/>
</dbReference>
<sequence length="122" mass="14367">MFLDLLNTLFIDATTFYLYLGILLIVFGAIYVNHLYNKQLHNSSYLFTDSHQNTKVNMNPFEKPIITNESFVVWLIMTFKRIDEKDDKADDNTSYFKQIFKIRGGQEWNKTAYSLSSESILF</sequence>
<dbReference type="AlphaFoldDB" id="A0A556P6E4"/>
<comment type="caution">
    <text evidence="2">The sequence shown here is derived from an EMBL/GenBank/DDBJ whole genome shotgun (WGS) entry which is preliminary data.</text>
</comment>
<keyword evidence="1" id="KW-1133">Transmembrane helix</keyword>
<proteinExistence type="predicted"/>
<evidence type="ECO:0000313" key="2">
    <source>
        <dbReference type="EMBL" id="TSJ59968.1"/>
    </source>
</evidence>
<keyword evidence="1" id="KW-0812">Transmembrane</keyword>
<reference evidence="2 3" key="1">
    <citation type="submission" date="2019-07" db="EMBL/GenBank/DDBJ databases">
        <title>Allobacillus sp. nov. SKP isolated from shrimp paste of Euphausiacea.</title>
        <authorList>
            <person name="Kanchanasin P."/>
            <person name="Tanasupawat S."/>
            <person name="Shi W."/>
            <person name="Wu L."/>
            <person name="Ma J."/>
        </authorList>
    </citation>
    <scope>NUCLEOTIDE SEQUENCE [LARGE SCALE GENOMIC DNA]</scope>
    <source>
        <strain evidence="2 3">SKP4-8</strain>
    </source>
</reference>
<evidence type="ECO:0000256" key="1">
    <source>
        <dbReference type="SAM" id="Phobius"/>
    </source>
</evidence>